<feature type="region of interest" description="Disordered" evidence="3">
    <location>
        <begin position="342"/>
        <end position="405"/>
    </location>
</feature>
<organism evidence="5 6">
    <name type="scientific">Cyclotella atomus</name>
    <dbReference type="NCBI Taxonomy" id="382360"/>
    <lineage>
        <taxon>Eukaryota</taxon>
        <taxon>Sar</taxon>
        <taxon>Stramenopiles</taxon>
        <taxon>Ochrophyta</taxon>
        <taxon>Bacillariophyta</taxon>
        <taxon>Coscinodiscophyceae</taxon>
        <taxon>Thalassiosirophycidae</taxon>
        <taxon>Stephanodiscales</taxon>
        <taxon>Stephanodiscaceae</taxon>
        <taxon>Cyclotella</taxon>
    </lineage>
</organism>
<evidence type="ECO:0000259" key="4">
    <source>
        <dbReference type="PROSITE" id="PS51778"/>
    </source>
</evidence>
<evidence type="ECO:0000313" key="5">
    <source>
        <dbReference type="EMBL" id="KAL3788431.1"/>
    </source>
</evidence>
<dbReference type="PANTHER" id="PTHR47666:SF1">
    <property type="entry name" value="PROTEIN VASCULAR ASSOCIATED DEATH 1, CHLOROPLASTIC"/>
    <property type="match status" value="1"/>
</dbReference>
<evidence type="ECO:0000256" key="1">
    <source>
        <dbReference type="ARBA" id="ARBA00004370"/>
    </source>
</evidence>
<evidence type="ECO:0000256" key="2">
    <source>
        <dbReference type="ARBA" id="ARBA00023136"/>
    </source>
</evidence>
<evidence type="ECO:0000256" key="3">
    <source>
        <dbReference type="SAM" id="MobiDB-lite"/>
    </source>
</evidence>
<dbReference type="InterPro" id="IPR031968">
    <property type="entry name" value="VASt"/>
</dbReference>
<dbReference type="GO" id="GO:0016020">
    <property type="term" value="C:membrane"/>
    <property type="evidence" value="ECO:0007669"/>
    <property type="project" value="UniProtKB-SubCell"/>
</dbReference>
<feature type="domain" description="VASt" evidence="4">
    <location>
        <begin position="450"/>
        <end position="658"/>
    </location>
</feature>
<feature type="compositionally biased region" description="Polar residues" evidence="3">
    <location>
        <begin position="751"/>
        <end position="765"/>
    </location>
</feature>
<keyword evidence="2" id="KW-0472">Membrane</keyword>
<comment type="subcellular location">
    <subcellularLocation>
        <location evidence="1">Membrane</location>
    </subcellularLocation>
</comment>
<comment type="caution">
    <text evidence="5">The sequence shown here is derived from an EMBL/GenBank/DDBJ whole genome shotgun (WGS) entry which is preliminary data.</text>
</comment>
<dbReference type="Pfam" id="PF16016">
    <property type="entry name" value="VASt"/>
    <property type="match status" value="1"/>
</dbReference>
<gene>
    <name evidence="5" type="ORF">ACHAWO_007386</name>
</gene>
<dbReference type="AlphaFoldDB" id="A0ABD3PM83"/>
<dbReference type="Proteomes" id="UP001530400">
    <property type="component" value="Unassembled WGS sequence"/>
</dbReference>
<feature type="region of interest" description="Disordered" evidence="3">
    <location>
        <begin position="747"/>
        <end position="768"/>
    </location>
</feature>
<dbReference type="EMBL" id="JALLPJ020000565">
    <property type="protein sequence ID" value="KAL3788431.1"/>
    <property type="molecule type" value="Genomic_DNA"/>
</dbReference>
<evidence type="ECO:0000313" key="6">
    <source>
        <dbReference type="Proteomes" id="UP001530400"/>
    </source>
</evidence>
<keyword evidence="6" id="KW-1185">Reference proteome</keyword>
<feature type="region of interest" description="Disordered" evidence="3">
    <location>
        <begin position="663"/>
        <end position="693"/>
    </location>
</feature>
<proteinExistence type="predicted"/>
<accession>A0ABD3PM83</accession>
<protein>
    <recommendedName>
        <fullName evidence="4">VASt domain-containing protein</fullName>
    </recommendedName>
</protein>
<name>A0ABD3PM83_9STRA</name>
<reference evidence="5 6" key="1">
    <citation type="submission" date="2024-10" db="EMBL/GenBank/DDBJ databases">
        <title>Updated reference genomes for cyclostephanoid diatoms.</title>
        <authorList>
            <person name="Roberts W.R."/>
            <person name="Alverson A.J."/>
        </authorList>
    </citation>
    <scope>NUCLEOTIDE SEQUENCE [LARGE SCALE GENOMIC DNA]</scope>
    <source>
        <strain evidence="5 6">AJA010-31</strain>
    </source>
</reference>
<dbReference type="PROSITE" id="PS51778">
    <property type="entry name" value="VAST"/>
    <property type="match status" value="1"/>
</dbReference>
<dbReference type="PANTHER" id="PTHR47666">
    <property type="entry name" value="PROTEIN VASCULAR ASSOCIATED DEATH 1, CHLOROPLASTIC"/>
    <property type="match status" value="1"/>
</dbReference>
<sequence>MANPSSYFDKTWIRPSNMLTFFSDECKDNLSCGCGNKENKNNSNDEIQNLKSLADNNEDVNNEIRGRAHTATEEDASLFTTENSLLSRRMSRSLSPSFWSHQSDQYDGCGAAAAAAAYVAFPRFACHEDGLLSNDGVAAASNDNEDGNVENGHIHYQPYYSPQDFTSQTWLTAISETISIQALAGGATFVLGAVVIVHPLVLVGAATAAATAAVGASVMYAVGLLCDIDKGYAIWAGEDFGSLFWNDAPNSLGRQLLEMGTAVTGITNIGVGGEDVTPMVAIATVGSREIIEKDEEHLRRVFLLEQKTREQMQQLTVSHDGGMQQDKQVAAILQSSDEQEQRAAAAVVEKKKRDKWNKRPDFMKRKSRKSNASATLVSPPPQTTEPSPSIELRRRHSAPATPSPIKVSLDQLLNKSTQGKTYTETVPQVQPSTAQPLTTEQLLSRHFPPLEHLIVQDVYFPNLHTAEFFRIFFADDAPFCMKDFQLKRGDVDVVYGKWTQPSNRNEMGVSFKDGCDLASVASESVRERTMTFNTLTKSYFGPAYAKAIKIQRAVQLSDNLLVIENQTQLADIPFADRFRVVERWIVEAVKNDTSSQSNNNEASAEDMALSSKLTVYAEVLMLRSCSWEAQIQKKASETFNDLVTDWVKTATKALKATEEQKRLRLGLSPSDSKSSKSRQAPLDECISSSTTEQGSELIAQHRRNFQELDKRIKNGDLEWCSIEVMHSSKAGKHSAFAQVLESHTKEFGTGLSKSSTQETDVTSTDGGLPILAKRRSRNFLRLLSSRKGRSSNSAAKTR</sequence>